<name>A0AAD9J976_9ANNE</name>
<dbReference type="InterPro" id="IPR016186">
    <property type="entry name" value="C-type_lectin-like/link_sf"/>
</dbReference>
<feature type="domain" description="C-type lectin" evidence="1">
    <location>
        <begin position="76"/>
        <end position="177"/>
    </location>
</feature>
<dbReference type="SMART" id="SM00034">
    <property type="entry name" value="CLECT"/>
    <property type="match status" value="1"/>
</dbReference>
<dbReference type="SUPFAM" id="SSF56436">
    <property type="entry name" value="C-type lectin-like"/>
    <property type="match status" value="1"/>
</dbReference>
<gene>
    <name evidence="2" type="ORF">LSH36_479g00025</name>
</gene>
<reference evidence="2" key="1">
    <citation type="journal article" date="2023" name="Mol. Biol. Evol.">
        <title>Third-Generation Sequencing Reveals the Adaptive Role of the Epigenome in Three Deep-Sea Polychaetes.</title>
        <authorList>
            <person name="Perez M."/>
            <person name="Aroh O."/>
            <person name="Sun Y."/>
            <person name="Lan Y."/>
            <person name="Juniper S.K."/>
            <person name="Young C.R."/>
            <person name="Angers B."/>
            <person name="Qian P.Y."/>
        </authorList>
    </citation>
    <scope>NUCLEOTIDE SEQUENCE</scope>
    <source>
        <strain evidence="2">P08H-3</strain>
    </source>
</reference>
<evidence type="ECO:0000259" key="1">
    <source>
        <dbReference type="PROSITE" id="PS50041"/>
    </source>
</evidence>
<dbReference type="Gene3D" id="3.10.100.10">
    <property type="entry name" value="Mannose-Binding Protein A, subunit A"/>
    <property type="match status" value="1"/>
</dbReference>
<keyword evidence="3" id="KW-1185">Reference proteome</keyword>
<dbReference type="Proteomes" id="UP001208570">
    <property type="component" value="Unassembled WGS sequence"/>
</dbReference>
<sequence length="180" mass="20282">MLSEEYTSYTVNIYVRKKFDCEKICLERGIMCVGVNVIVSGGSYYTCSLISEIPTNITNSMLLSNINGKFLVKTTEAVQYCQSLDATVVTFETLNEFQYVITKLQDKGNTWTSAKRYAGEELFNWVNGVVLPDDSPMWYVTEPSNGNSTDCCVMTWSAAGHRLDDTACYYDNIVLCEQQP</sequence>
<dbReference type="CDD" id="cd00037">
    <property type="entry name" value="CLECT"/>
    <property type="match status" value="1"/>
</dbReference>
<proteinExistence type="predicted"/>
<dbReference type="InterPro" id="IPR016187">
    <property type="entry name" value="CTDL_fold"/>
</dbReference>
<dbReference type="AlphaFoldDB" id="A0AAD9J976"/>
<dbReference type="InterPro" id="IPR001304">
    <property type="entry name" value="C-type_lectin-like"/>
</dbReference>
<dbReference type="Pfam" id="PF00059">
    <property type="entry name" value="Lectin_C"/>
    <property type="match status" value="1"/>
</dbReference>
<comment type="caution">
    <text evidence="2">The sequence shown here is derived from an EMBL/GenBank/DDBJ whole genome shotgun (WGS) entry which is preliminary data.</text>
</comment>
<dbReference type="EMBL" id="JAODUP010000479">
    <property type="protein sequence ID" value="KAK2148849.1"/>
    <property type="molecule type" value="Genomic_DNA"/>
</dbReference>
<evidence type="ECO:0000313" key="3">
    <source>
        <dbReference type="Proteomes" id="UP001208570"/>
    </source>
</evidence>
<dbReference type="PROSITE" id="PS50041">
    <property type="entry name" value="C_TYPE_LECTIN_2"/>
    <property type="match status" value="1"/>
</dbReference>
<protein>
    <recommendedName>
        <fullName evidence="1">C-type lectin domain-containing protein</fullName>
    </recommendedName>
</protein>
<evidence type="ECO:0000313" key="2">
    <source>
        <dbReference type="EMBL" id="KAK2148849.1"/>
    </source>
</evidence>
<organism evidence="2 3">
    <name type="scientific">Paralvinella palmiformis</name>
    <dbReference type="NCBI Taxonomy" id="53620"/>
    <lineage>
        <taxon>Eukaryota</taxon>
        <taxon>Metazoa</taxon>
        <taxon>Spiralia</taxon>
        <taxon>Lophotrochozoa</taxon>
        <taxon>Annelida</taxon>
        <taxon>Polychaeta</taxon>
        <taxon>Sedentaria</taxon>
        <taxon>Canalipalpata</taxon>
        <taxon>Terebellida</taxon>
        <taxon>Terebelliformia</taxon>
        <taxon>Alvinellidae</taxon>
        <taxon>Paralvinella</taxon>
    </lineage>
</organism>
<accession>A0AAD9J976</accession>